<sequence length="206" mass="24707">MSNLTDMHFSLLNKSHDHLLTYRAFEQVRLIALRHFWIPNSIIFHSPNDESDNAFEFSLTISNERYYLYIPWNIDEYQIQCHISCRKLADDGYAWTIRMLDRILRLLCDHCPGLFQLEYRNGLFGRQINRSIVYNGLTNLHPMDYSHWKQRVQLQYDRLSPTRQTTTILSDIEQTNNGNEYAIRSIKYQTLGHGRILNESYYDWYV</sequence>
<organism evidence="1 3">
    <name type="scientific">Adineta ricciae</name>
    <name type="common">Rotifer</name>
    <dbReference type="NCBI Taxonomy" id="249248"/>
    <lineage>
        <taxon>Eukaryota</taxon>
        <taxon>Metazoa</taxon>
        <taxon>Spiralia</taxon>
        <taxon>Gnathifera</taxon>
        <taxon>Rotifera</taxon>
        <taxon>Eurotatoria</taxon>
        <taxon>Bdelloidea</taxon>
        <taxon>Adinetida</taxon>
        <taxon>Adinetidae</taxon>
        <taxon>Adineta</taxon>
    </lineage>
</organism>
<evidence type="ECO:0000313" key="3">
    <source>
        <dbReference type="Proteomes" id="UP000663828"/>
    </source>
</evidence>
<keyword evidence="3" id="KW-1185">Reference proteome</keyword>
<proteinExistence type="predicted"/>
<comment type="caution">
    <text evidence="1">The sequence shown here is derived from an EMBL/GenBank/DDBJ whole genome shotgun (WGS) entry which is preliminary data.</text>
</comment>
<evidence type="ECO:0000313" key="2">
    <source>
        <dbReference type="EMBL" id="CAF1280129.1"/>
    </source>
</evidence>
<dbReference type="EMBL" id="CAJNOR010000511">
    <property type="protein sequence ID" value="CAF0935408.1"/>
    <property type="molecule type" value="Genomic_DNA"/>
</dbReference>
<dbReference type="AlphaFoldDB" id="A0A814BVS9"/>
<dbReference type="OrthoDB" id="9970451at2759"/>
<gene>
    <name evidence="2" type="ORF">EDS130_LOCUS29504</name>
    <name evidence="1" type="ORF">XAT740_LOCUS9816</name>
</gene>
<dbReference type="Proteomes" id="UP000663828">
    <property type="component" value="Unassembled WGS sequence"/>
</dbReference>
<protein>
    <submittedName>
        <fullName evidence="1">Uncharacterized protein</fullName>
    </submittedName>
</protein>
<reference evidence="1" key="1">
    <citation type="submission" date="2021-02" db="EMBL/GenBank/DDBJ databases">
        <authorList>
            <person name="Nowell W R."/>
        </authorList>
    </citation>
    <scope>NUCLEOTIDE SEQUENCE</scope>
</reference>
<accession>A0A814BVS9</accession>
<dbReference type="Proteomes" id="UP000663852">
    <property type="component" value="Unassembled WGS sequence"/>
</dbReference>
<name>A0A814BVS9_ADIRI</name>
<dbReference type="EMBL" id="CAJNOJ010000200">
    <property type="protein sequence ID" value="CAF1280129.1"/>
    <property type="molecule type" value="Genomic_DNA"/>
</dbReference>
<evidence type="ECO:0000313" key="1">
    <source>
        <dbReference type="EMBL" id="CAF0935408.1"/>
    </source>
</evidence>